<feature type="site" description="Electron transfer via tryptophanyl radical" evidence="6">
    <location>
        <position position="385"/>
    </location>
</feature>
<comment type="caution">
    <text evidence="10">The sequence shown here is derived from an EMBL/GenBank/DDBJ whole genome shotgun (WGS) entry which is preliminary data.</text>
</comment>
<evidence type="ECO:0000256" key="2">
    <source>
        <dbReference type="ARBA" id="ARBA00022630"/>
    </source>
</evidence>
<feature type="site" description="Electron transfer via tryptophanyl radical" evidence="6">
    <location>
        <position position="477"/>
    </location>
</feature>
<dbReference type="SUPFAM" id="SSF52425">
    <property type="entry name" value="Cryptochrome/photolyase, N-terminal domain"/>
    <property type="match status" value="1"/>
</dbReference>
<dbReference type="Gene3D" id="3.40.50.620">
    <property type="entry name" value="HUPs"/>
    <property type="match status" value="1"/>
</dbReference>
<evidence type="ECO:0000256" key="5">
    <source>
        <dbReference type="PIRSR" id="PIRSR602081-1"/>
    </source>
</evidence>
<evidence type="ECO:0000256" key="8">
    <source>
        <dbReference type="SAM" id="MobiDB-lite"/>
    </source>
</evidence>
<dbReference type="InterPro" id="IPR014133">
    <property type="entry name" value="Cry_DASH"/>
</dbReference>
<dbReference type="InterPro" id="IPR005101">
    <property type="entry name" value="Cryptochr/Photolyase_FAD-bd"/>
</dbReference>
<dbReference type="InterPro" id="IPR036134">
    <property type="entry name" value="Crypto/Photolyase_FAD-like_sf"/>
</dbReference>
<feature type="binding site" evidence="5">
    <location>
        <position position="286"/>
    </location>
    <ligand>
        <name>FAD</name>
        <dbReference type="ChEBI" id="CHEBI:57692"/>
    </ligand>
</feature>
<feature type="domain" description="Photolyase/cryptochrome alpha/beta" evidence="9">
    <location>
        <begin position="5"/>
        <end position="165"/>
    </location>
</feature>
<dbReference type="InterPro" id="IPR002081">
    <property type="entry name" value="Cryptochrome/DNA_photolyase_1"/>
</dbReference>
<dbReference type="GO" id="GO:0000719">
    <property type="term" value="P:photoreactive repair"/>
    <property type="evidence" value="ECO:0007669"/>
    <property type="project" value="TreeGrafter"/>
</dbReference>
<dbReference type="Gene3D" id="1.25.40.80">
    <property type="match status" value="1"/>
</dbReference>
<keyword evidence="2 5" id="KW-0285">Flavoprotein</keyword>
<name>A0A179FTH4_METCM</name>
<protein>
    <recommendedName>
        <fullName evidence="7">Cryptochrome DASH</fullName>
    </recommendedName>
</protein>
<dbReference type="NCBIfam" id="TIGR02765">
    <property type="entry name" value="crypto_DASH"/>
    <property type="match status" value="1"/>
</dbReference>
<dbReference type="STRING" id="1380566.A0A179FTH4"/>
<feature type="region of interest" description="Disordered" evidence="8">
    <location>
        <begin position="565"/>
        <end position="672"/>
    </location>
</feature>
<comment type="function">
    <text evidence="7">May have a photoreceptor function.</text>
</comment>
<dbReference type="KEGG" id="pchm:VFPPC_04878"/>
<keyword evidence="11" id="KW-1185">Reference proteome</keyword>
<organism evidence="10 11">
    <name type="scientific">Pochonia chlamydosporia 170</name>
    <dbReference type="NCBI Taxonomy" id="1380566"/>
    <lineage>
        <taxon>Eukaryota</taxon>
        <taxon>Fungi</taxon>
        <taxon>Dikarya</taxon>
        <taxon>Ascomycota</taxon>
        <taxon>Pezizomycotina</taxon>
        <taxon>Sordariomycetes</taxon>
        <taxon>Hypocreomycetidae</taxon>
        <taxon>Hypocreales</taxon>
        <taxon>Clavicipitaceae</taxon>
        <taxon>Pochonia</taxon>
    </lineage>
</organism>
<keyword evidence="4 7" id="KW-0157">Chromophore</keyword>
<evidence type="ECO:0000313" key="11">
    <source>
        <dbReference type="Proteomes" id="UP000078397"/>
    </source>
</evidence>
<comment type="similarity">
    <text evidence="1 7">Belongs to the DNA photolyase class-1 family.</text>
</comment>
<dbReference type="AlphaFoldDB" id="A0A179FTH4"/>
<dbReference type="Gene3D" id="1.10.579.10">
    <property type="entry name" value="DNA Cyclobutane Dipyrimidine Photolyase, subunit A, domain 3"/>
    <property type="match status" value="1"/>
</dbReference>
<keyword evidence="3 5" id="KW-0274">FAD</keyword>
<feature type="compositionally biased region" description="Basic residues" evidence="8">
    <location>
        <begin position="565"/>
        <end position="576"/>
    </location>
</feature>
<evidence type="ECO:0000256" key="4">
    <source>
        <dbReference type="ARBA" id="ARBA00022991"/>
    </source>
</evidence>
<dbReference type="PANTHER" id="PTHR11455:SF22">
    <property type="entry name" value="CRYPTOCHROME DASH"/>
    <property type="match status" value="1"/>
</dbReference>
<dbReference type="SUPFAM" id="SSF48173">
    <property type="entry name" value="Cryptochrome/photolyase FAD-binding domain"/>
    <property type="match status" value="1"/>
</dbReference>
<comment type="cofactor">
    <cofactor evidence="5 7">
        <name>FAD</name>
        <dbReference type="ChEBI" id="CHEBI:57692"/>
    </cofactor>
    <text evidence="5 7">Binds 1 FAD per subunit.</text>
</comment>
<evidence type="ECO:0000256" key="6">
    <source>
        <dbReference type="PIRSR" id="PIRSR602081-2"/>
    </source>
</evidence>
<dbReference type="GO" id="GO:0003904">
    <property type="term" value="F:deoxyribodipyrimidine photo-lyase activity"/>
    <property type="evidence" value="ECO:0007669"/>
    <property type="project" value="TreeGrafter"/>
</dbReference>
<accession>A0A179FTH4</accession>
<reference evidence="10 11" key="1">
    <citation type="journal article" date="2016" name="PLoS Pathog.">
        <title>Biosynthesis of antibiotic leucinostatins in bio-control fungus Purpureocillium lilacinum and their inhibition on phytophthora revealed by genome mining.</title>
        <authorList>
            <person name="Wang G."/>
            <person name="Liu Z."/>
            <person name="Lin R."/>
            <person name="Li E."/>
            <person name="Mao Z."/>
            <person name="Ling J."/>
            <person name="Yang Y."/>
            <person name="Yin W.B."/>
            <person name="Xie B."/>
        </authorList>
    </citation>
    <scope>NUCLEOTIDE SEQUENCE [LARGE SCALE GENOMIC DNA]</scope>
    <source>
        <strain evidence="10">170</strain>
    </source>
</reference>
<evidence type="ECO:0000313" key="10">
    <source>
        <dbReference type="EMBL" id="OAQ68667.1"/>
    </source>
</evidence>
<evidence type="ECO:0000256" key="3">
    <source>
        <dbReference type="ARBA" id="ARBA00022827"/>
    </source>
</evidence>
<feature type="compositionally biased region" description="Basic and acidic residues" evidence="8">
    <location>
        <begin position="613"/>
        <end position="623"/>
    </location>
</feature>
<dbReference type="PROSITE" id="PS51645">
    <property type="entry name" value="PHR_CRY_ALPHA_BETA"/>
    <property type="match status" value="1"/>
</dbReference>
<feature type="binding site" evidence="5">
    <location>
        <begin position="467"/>
        <end position="469"/>
    </location>
    <ligand>
        <name>FAD</name>
        <dbReference type="ChEBI" id="CHEBI:57692"/>
    </ligand>
</feature>
<sequence>MSRGKLLVYLLRRDLRVSDNPIFHHLATTTDHGFTHLLPVYVFPANQVEVSGFLKDGESSPYPPAKSQVGKFWRCGPHRARFTAEAVWNLKANLDELGSGLILRVGNAKVVLGHLIEELKEHVPCVSAVWMTEEPSWEEVQEQESISALCSEKEIEFKLWKDEKYFVDDRDTGLENPADLPDVFTTYRKSQEPLREKPRKVLPKPGKSSLPVFPQEGSIPPQPSPFVPPESLEDLQKRLVKPLGKILSSVPERPENASSGHPFTGGESVAWQRLRYLVKSGAMTSYKDTRNGLIGEDYSTKLSGHLALGTITGRQIHEELLKLEDGTDEQYKEAPGYGDGENEGTKGIRFELLWRDYMRLCTAKFGRKLFRQSGFREDGTYDKKWKTADEKKASSDQDPNPTEVKKILERFQNGTTGMGIIDASQRELFYTGYTSNRARQNVASFFSKHLGIDWRYGAEWYEMMLVDYDVSSNWANWQYVAGVGNDPRGDARTFNPVKQAFDYDKEGMYVRTWVAELQPLEKLENIFQLWTTDDAALEGCGLSGNIMATDPVKKIDFYVDRKPRAARRPYSRRRGNSRGGRWGGNYNNAHHSGSGTSSDAAANDSTGASSADVESRDQGRRDGTANQARESPWRGNHMGGQLLSMHGQGGRGWHGGEHPRGRGNFGQQFRGNWRPYGHRGSFRGRYPYAAHQPYQHFPAGPQ</sequence>
<dbReference type="RefSeq" id="XP_018145517.1">
    <property type="nucleotide sequence ID" value="XM_018284148.1"/>
</dbReference>
<dbReference type="EMBL" id="LSBJ02000003">
    <property type="protein sequence ID" value="OAQ68667.1"/>
    <property type="molecule type" value="Genomic_DNA"/>
</dbReference>
<evidence type="ECO:0000259" key="9">
    <source>
        <dbReference type="PROSITE" id="PS51645"/>
    </source>
</evidence>
<dbReference type="InterPro" id="IPR006050">
    <property type="entry name" value="DNA_photolyase_N"/>
</dbReference>
<evidence type="ECO:0000256" key="7">
    <source>
        <dbReference type="RuleBase" id="RU367151"/>
    </source>
</evidence>
<feature type="region of interest" description="Disordered" evidence="8">
    <location>
        <begin position="190"/>
        <end position="223"/>
    </location>
</feature>
<dbReference type="InterPro" id="IPR036155">
    <property type="entry name" value="Crypto/Photolyase_N_sf"/>
</dbReference>
<dbReference type="PRINTS" id="PR00147">
    <property type="entry name" value="DNAPHOTLYASE"/>
</dbReference>
<dbReference type="GeneID" id="28848142"/>
<feature type="binding site" evidence="5">
    <location>
        <begin position="299"/>
        <end position="303"/>
    </location>
    <ligand>
        <name>FAD</name>
        <dbReference type="ChEBI" id="CHEBI:57692"/>
    </ligand>
</feature>
<dbReference type="Pfam" id="PF00875">
    <property type="entry name" value="DNA_photolyase"/>
    <property type="match status" value="1"/>
</dbReference>
<gene>
    <name evidence="10" type="ORF">VFPPC_04878</name>
</gene>
<dbReference type="Proteomes" id="UP000078397">
    <property type="component" value="Unassembled WGS sequence"/>
</dbReference>
<dbReference type="PANTHER" id="PTHR11455">
    <property type="entry name" value="CRYPTOCHROME"/>
    <property type="match status" value="1"/>
</dbReference>
<dbReference type="GO" id="GO:0003684">
    <property type="term" value="F:damaged DNA binding"/>
    <property type="evidence" value="ECO:0007669"/>
    <property type="project" value="TreeGrafter"/>
</dbReference>
<evidence type="ECO:0000256" key="1">
    <source>
        <dbReference type="ARBA" id="ARBA00005862"/>
    </source>
</evidence>
<proteinExistence type="inferred from homology"/>
<feature type="site" description="Electron transfer via tryptophanyl radical" evidence="6">
    <location>
        <position position="454"/>
    </location>
</feature>
<dbReference type="InterPro" id="IPR014729">
    <property type="entry name" value="Rossmann-like_a/b/a_fold"/>
</dbReference>
<dbReference type="OrthoDB" id="435881at2759"/>
<feature type="compositionally biased region" description="Polar residues" evidence="8">
    <location>
        <begin position="589"/>
        <end position="609"/>
    </location>
</feature>
<dbReference type="GO" id="GO:0071949">
    <property type="term" value="F:FAD binding"/>
    <property type="evidence" value="ECO:0007669"/>
    <property type="project" value="TreeGrafter"/>
</dbReference>
<comment type="cofactor">
    <cofactor evidence="7">
        <name>(6R)-5,10-methylene-5,6,7,8-tetrahydrofolate</name>
        <dbReference type="ChEBI" id="CHEBI:15636"/>
    </cofactor>
    <text evidence="7">Binds 1 5,10-methenyltetrahydrofolate (MTHF) per subunit.</text>
</comment>
<dbReference type="Pfam" id="PF03441">
    <property type="entry name" value="FAD_binding_7"/>
    <property type="match status" value="1"/>
</dbReference>